<organism evidence="7 8">
    <name type="scientific">Propionibacterium cyclohexanicum</name>
    <dbReference type="NCBI Taxonomy" id="64702"/>
    <lineage>
        <taxon>Bacteria</taxon>
        <taxon>Bacillati</taxon>
        <taxon>Actinomycetota</taxon>
        <taxon>Actinomycetes</taxon>
        <taxon>Propionibacteriales</taxon>
        <taxon>Propionibacteriaceae</taxon>
        <taxon>Propionibacterium</taxon>
    </lineage>
</organism>
<evidence type="ECO:0000256" key="5">
    <source>
        <dbReference type="SAM" id="Phobius"/>
    </source>
</evidence>
<accession>A0A1H9SZ34</accession>
<feature type="transmembrane region" description="Helical" evidence="5">
    <location>
        <begin position="55"/>
        <end position="72"/>
    </location>
</feature>
<keyword evidence="4 5" id="KW-0472">Membrane</keyword>
<dbReference type="RefSeq" id="WP_091970158.1">
    <property type="nucleotide sequence ID" value="NZ_FOGZ01000017.1"/>
</dbReference>
<keyword evidence="8" id="KW-1185">Reference proteome</keyword>
<dbReference type="Proteomes" id="UP000198815">
    <property type="component" value="Unassembled WGS sequence"/>
</dbReference>
<evidence type="ECO:0000256" key="1">
    <source>
        <dbReference type="ARBA" id="ARBA00004141"/>
    </source>
</evidence>
<dbReference type="GO" id="GO:0005886">
    <property type="term" value="C:plasma membrane"/>
    <property type="evidence" value="ECO:0007669"/>
    <property type="project" value="TreeGrafter"/>
</dbReference>
<dbReference type="EMBL" id="FOGZ01000017">
    <property type="protein sequence ID" value="SER90215.1"/>
    <property type="molecule type" value="Genomic_DNA"/>
</dbReference>
<dbReference type="PANTHER" id="PTHR11562">
    <property type="entry name" value="CATION EFFLUX PROTEIN/ ZINC TRANSPORTER"/>
    <property type="match status" value="1"/>
</dbReference>
<evidence type="ECO:0000256" key="2">
    <source>
        <dbReference type="ARBA" id="ARBA00022692"/>
    </source>
</evidence>
<dbReference type="AlphaFoldDB" id="A0A1H9SZ34"/>
<evidence type="ECO:0000313" key="8">
    <source>
        <dbReference type="Proteomes" id="UP000198815"/>
    </source>
</evidence>
<dbReference type="InterPro" id="IPR050681">
    <property type="entry name" value="CDF/SLC30A"/>
</dbReference>
<dbReference type="GO" id="GO:0005385">
    <property type="term" value="F:zinc ion transmembrane transporter activity"/>
    <property type="evidence" value="ECO:0007669"/>
    <property type="project" value="TreeGrafter"/>
</dbReference>
<evidence type="ECO:0000256" key="3">
    <source>
        <dbReference type="ARBA" id="ARBA00022989"/>
    </source>
</evidence>
<evidence type="ECO:0000259" key="6">
    <source>
        <dbReference type="Pfam" id="PF01545"/>
    </source>
</evidence>
<sequence>MGHRHEHGREGAPAPAGSTRRLGAALGITGLVLVAEVFGSVLTGSLALLVDAGHMLTDCAGLAIALLAAVLARRPPSARRTWSWARAEVLAAALQGLILVAVGAMALVEGIQRLLRPPQVSGGQLLFFGVLGMLANIASALVLSGGRRANLNTAAAFLEVMSDALGSLAVVLGAVVIALTGWARADTVAGLLIAALIVPRAILLAREAASILLESTPAGLDLDDVRRHFVATEHVLDVQDLHASLIATGLPTVTAHVVLRDECFHDGHALEVLDSLQTCLATHFAVSVTHSTIQLEPAAHGNHEPELRM</sequence>
<feature type="transmembrane region" description="Helical" evidence="5">
    <location>
        <begin position="21"/>
        <end position="49"/>
    </location>
</feature>
<dbReference type="Pfam" id="PF01545">
    <property type="entry name" value="Cation_efflux"/>
    <property type="match status" value="1"/>
</dbReference>
<dbReference type="STRING" id="64702.SAMN05443377_11734"/>
<protein>
    <submittedName>
        <fullName evidence="7">Cobalt-zinc-cadmium efflux system protein</fullName>
    </submittedName>
</protein>
<keyword evidence="2 5" id="KW-0812">Transmembrane</keyword>
<gene>
    <name evidence="7" type="ORF">SAMN05443377_11734</name>
</gene>
<dbReference type="SUPFAM" id="SSF161111">
    <property type="entry name" value="Cation efflux protein transmembrane domain-like"/>
    <property type="match status" value="1"/>
</dbReference>
<evidence type="ECO:0000313" key="7">
    <source>
        <dbReference type="EMBL" id="SER90215.1"/>
    </source>
</evidence>
<dbReference type="OrthoDB" id="9809646at2"/>
<comment type="subcellular location">
    <subcellularLocation>
        <location evidence="1">Membrane</location>
        <topology evidence="1">Multi-pass membrane protein</topology>
    </subcellularLocation>
</comment>
<feature type="domain" description="Cation efflux protein transmembrane" evidence="6">
    <location>
        <begin position="24"/>
        <end position="213"/>
    </location>
</feature>
<keyword evidence="3 5" id="KW-1133">Transmembrane helix</keyword>
<reference evidence="7 8" key="1">
    <citation type="submission" date="2016-10" db="EMBL/GenBank/DDBJ databases">
        <authorList>
            <person name="de Groot N.N."/>
        </authorList>
    </citation>
    <scope>NUCLEOTIDE SEQUENCE [LARGE SCALE GENOMIC DNA]</scope>
    <source>
        <strain evidence="7 8">DSM 16859</strain>
    </source>
</reference>
<feature type="transmembrane region" description="Helical" evidence="5">
    <location>
        <begin position="125"/>
        <end position="143"/>
    </location>
</feature>
<feature type="transmembrane region" description="Helical" evidence="5">
    <location>
        <begin position="164"/>
        <end position="182"/>
    </location>
</feature>
<name>A0A1H9SZ34_9ACTN</name>
<dbReference type="InterPro" id="IPR058533">
    <property type="entry name" value="Cation_efflux_TM"/>
</dbReference>
<feature type="transmembrane region" description="Helical" evidence="5">
    <location>
        <begin position="188"/>
        <end position="205"/>
    </location>
</feature>
<dbReference type="Gene3D" id="1.20.1510.10">
    <property type="entry name" value="Cation efflux protein transmembrane domain"/>
    <property type="match status" value="1"/>
</dbReference>
<proteinExistence type="predicted"/>
<dbReference type="InterPro" id="IPR002524">
    <property type="entry name" value="Cation_efflux"/>
</dbReference>
<feature type="transmembrane region" description="Helical" evidence="5">
    <location>
        <begin position="84"/>
        <end position="105"/>
    </location>
</feature>
<dbReference type="InterPro" id="IPR027469">
    <property type="entry name" value="Cation_efflux_TMD_sf"/>
</dbReference>
<dbReference type="NCBIfam" id="TIGR01297">
    <property type="entry name" value="CDF"/>
    <property type="match status" value="1"/>
</dbReference>
<evidence type="ECO:0000256" key="4">
    <source>
        <dbReference type="ARBA" id="ARBA00023136"/>
    </source>
</evidence>
<dbReference type="PANTHER" id="PTHR11562:SF17">
    <property type="entry name" value="RE54080P-RELATED"/>
    <property type="match status" value="1"/>
</dbReference>